<evidence type="ECO:0000259" key="2">
    <source>
        <dbReference type="Pfam" id="PF08241"/>
    </source>
</evidence>
<evidence type="ECO:0000313" key="3">
    <source>
        <dbReference type="EMBL" id="KAF3422354.1"/>
    </source>
</evidence>
<reference evidence="3" key="1">
    <citation type="submission" date="2019-11" db="EMBL/GenBank/DDBJ databases">
        <title>The nuclear and mitochondrial genomes of Frieseomelitta varia - a highly eusocial stingless bee (Meliponini) with a permanently sterile worker caste.</title>
        <authorList>
            <person name="Freitas F.C.P."/>
            <person name="Lourenco A.P."/>
            <person name="Nunes F.M.F."/>
            <person name="Paschoal A.R."/>
            <person name="Abreu F.C.P."/>
            <person name="Barbin F.O."/>
            <person name="Bataglia L."/>
            <person name="Cardoso-Junior C.A.M."/>
            <person name="Cervoni M.S."/>
            <person name="Silva S.R."/>
            <person name="Dalarmi F."/>
            <person name="Del Lama M.A."/>
            <person name="Depintor T.S."/>
            <person name="Ferreira K.M."/>
            <person name="Goria P.S."/>
            <person name="Jaskot M.C."/>
            <person name="Lago D.C."/>
            <person name="Luna-Lucena D."/>
            <person name="Moda L.M."/>
            <person name="Nascimento L."/>
            <person name="Pedrino M."/>
            <person name="Rabico F.O."/>
            <person name="Sanches F.C."/>
            <person name="Santos D.E."/>
            <person name="Santos C.G."/>
            <person name="Vieira J."/>
            <person name="Lopes T.F."/>
            <person name="Barchuk A.R."/>
            <person name="Hartfelder K."/>
            <person name="Simoes Z.L.P."/>
            <person name="Bitondi M.M.G."/>
            <person name="Pinheiro D.G."/>
        </authorList>
    </citation>
    <scope>NUCLEOTIDE SEQUENCE</scope>
    <source>
        <strain evidence="3">USP_RPSP 00005682</strain>
        <tissue evidence="3">Whole individual</tissue>
    </source>
</reference>
<dbReference type="Gene3D" id="3.40.50.150">
    <property type="entry name" value="Vaccinia Virus protein VP39"/>
    <property type="match status" value="1"/>
</dbReference>
<organism evidence="3 4">
    <name type="scientific">Frieseomelitta varia</name>
    <dbReference type="NCBI Taxonomy" id="561572"/>
    <lineage>
        <taxon>Eukaryota</taxon>
        <taxon>Metazoa</taxon>
        <taxon>Ecdysozoa</taxon>
        <taxon>Arthropoda</taxon>
        <taxon>Hexapoda</taxon>
        <taxon>Insecta</taxon>
        <taxon>Pterygota</taxon>
        <taxon>Neoptera</taxon>
        <taxon>Endopterygota</taxon>
        <taxon>Hymenoptera</taxon>
        <taxon>Apocrita</taxon>
        <taxon>Aculeata</taxon>
        <taxon>Apoidea</taxon>
        <taxon>Anthophila</taxon>
        <taxon>Apidae</taxon>
        <taxon>Frieseomelitta</taxon>
    </lineage>
</organism>
<proteinExistence type="predicted"/>
<accession>A0A833VVY8</accession>
<dbReference type="EMBL" id="WNWW01000728">
    <property type="protein sequence ID" value="KAF3422354.1"/>
    <property type="molecule type" value="Genomic_DNA"/>
</dbReference>
<protein>
    <recommendedName>
        <fullName evidence="2">Methyltransferase type 11 domain-containing protein</fullName>
    </recommendedName>
</protein>
<dbReference type="PANTHER" id="PTHR45036:SF1">
    <property type="entry name" value="METHYLTRANSFERASE LIKE 7A"/>
    <property type="match status" value="1"/>
</dbReference>
<name>A0A833VVY8_9HYME</name>
<evidence type="ECO:0000256" key="1">
    <source>
        <dbReference type="SAM" id="Phobius"/>
    </source>
</evidence>
<comment type="caution">
    <text evidence="3">The sequence shown here is derived from an EMBL/GenBank/DDBJ whole genome shotgun (WGS) entry which is preliminary data.</text>
</comment>
<dbReference type="AlphaFoldDB" id="A0A833VVY8"/>
<keyword evidence="1" id="KW-1133">Transmembrane helix</keyword>
<dbReference type="Proteomes" id="UP000655588">
    <property type="component" value="Unassembled WGS sequence"/>
</dbReference>
<dbReference type="InterPro" id="IPR013216">
    <property type="entry name" value="Methyltransf_11"/>
</dbReference>
<evidence type="ECO:0000313" key="4">
    <source>
        <dbReference type="Proteomes" id="UP000655588"/>
    </source>
</evidence>
<dbReference type="PANTHER" id="PTHR45036">
    <property type="entry name" value="METHYLTRANSFERASE LIKE 7B"/>
    <property type="match status" value="1"/>
</dbReference>
<keyword evidence="1" id="KW-0812">Transmembrane</keyword>
<keyword evidence="4" id="KW-1185">Reference proteome</keyword>
<dbReference type="SUPFAM" id="SSF53335">
    <property type="entry name" value="S-adenosyl-L-methionine-dependent methyltransferases"/>
    <property type="match status" value="1"/>
</dbReference>
<feature type="domain" description="Methyltransferase type 11" evidence="2">
    <location>
        <begin position="131"/>
        <end position="230"/>
    </location>
</feature>
<dbReference type="GO" id="GO:0008757">
    <property type="term" value="F:S-adenosylmethionine-dependent methyltransferase activity"/>
    <property type="evidence" value="ECO:0007669"/>
    <property type="project" value="InterPro"/>
</dbReference>
<feature type="transmembrane region" description="Helical" evidence="1">
    <location>
        <begin position="56"/>
        <end position="74"/>
    </location>
</feature>
<gene>
    <name evidence="3" type="ORF">E2986_13675</name>
</gene>
<sequence length="310" mass="35809">MATAAFKYFSLSKDQTDRNRTESRRALSWRKSKRQMMKKEGQNKKMSNNDLWIRDAITSYGLLLFVFVIVVILISRKWSDLKKCIYKAYLTGFEVECAELMIPYKKFLFKSLQHVVSGDKVLRSMGCIRLLEIGIKTGENIQFYPDSTRLIGVDRNRRLPEYLTKGNRSWQFSHIIIERLIVGDGSCLREVPTGYVDAVVTTRSLCSVTSLQSTLREIHRVLAPGGQYIFIEHIPENEGTLLRWLQKILSQTKIWPSFFGGCRLDIDPVVNIKSAGFNHITWDIFTLDGYVSHPFYLILSRQHVLGMAIR</sequence>
<keyword evidence="1" id="KW-0472">Membrane</keyword>
<dbReference type="InterPro" id="IPR052356">
    <property type="entry name" value="Thiol_S-MT"/>
</dbReference>
<dbReference type="Pfam" id="PF08241">
    <property type="entry name" value="Methyltransf_11"/>
    <property type="match status" value="1"/>
</dbReference>
<dbReference type="CDD" id="cd02440">
    <property type="entry name" value="AdoMet_MTases"/>
    <property type="match status" value="1"/>
</dbReference>
<dbReference type="InterPro" id="IPR029063">
    <property type="entry name" value="SAM-dependent_MTases_sf"/>
</dbReference>